<comment type="caution">
    <text evidence="3">The sequence shown here is derived from an EMBL/GenBank/DDBJ whole genome shotgun (WGS) entry which is preliminary data.</text>
</comment>
<feature type="domain" description="BD-FAE-like" evidence="2">
    <location>
        <begin position="79"/>
        <end position="281"/>
    </location>
</feature>
<evidence type="ECO:0000256" key="1">
    <source>
        <dbReference type="ARBA" id="ARBA00022801"/>
    </source>
</evidence>
<dbReference type="GO" id="GO:0016787">
    <property type="term" value="F:hydrolase activity"/>
    <property type="evidence" value="ECO:0007669"/>
    <property type="project" value="UniProtKB-KW"/>
</dbReference>
<organism evidence="3 4">
    <name type="scientific">Clostridium paraputrificum</name>
    <dbReference type="NCBI Taxonomy" id="29363"/>
    <lineage>
        <taxon>Bacteria</taxon>
        <taxon>Bacillati</taxon>
        <taxon>Bacillota</taxon>
        <taxon>Clostridia</taxon>
        <taxon>Eubacteriales</taxon>
        <taxon>Clostridiaceae</taxon>
        <taxon>Clostridium</taxon>
    </lineage>
</organism>
<proteinExistence type="predicted"/>
<sequence>MKKFFKYFFLILLVITITAGFVFRNKLSLCINIVSKFTNAKESLATIDTVASYNDIKWMSDSDSEKVIYKSTNNKPLTLDIYKSKKESKKSSPVIIYVHGGSWVYGTDSIPQALSPILDIFREEGYTIISVSYEMSHNSIDFKKQISDVKDAIRWVYKNSNAYNLNTNEIGLMGISAGAHLSLIAAYSENDAFIDSPDLAEYPSRVKYLLDCFGPTDLSTLYPSNIDSNLAKVFNSIENKEELIKKYSPINYLKKGLPKTMIIHSKVDSLVPYSNSETLYTESKKLGNPVELVTLDYLGHDLSNFTTEDGKKIALNILKFVVFNSPL</sequence>
<evidence type="ECO:0000313" key="4">
    <source>
        <dbReference type="Proteomes" id="UP000092714"/>
    </source>
</evidence>
<dbReference type="InterPro" id="IPR049492">
    <property type="entry name" value="BD-FAE-like_dom"/>
</dbReference>
<dbReference type="EMBL" id="MAPZ01000016">
    <property type="protein sequence ID" value="OBY11127.1"/>
    <property type="molecule type" value="Genomic_DNA"/>
</dbReference>
<evidence type="ECO:0000259" key="2">
    <source>
        <dbReference type="Pfam" id="PF20434"/>
    </source>
</evidence>
<dbReference type="Gene3D" id="3.40.50.1820">
    <property type="entry name" value="alpha/beta hydrolase"/>
    <property type="match status" value="1"/>
</dbReference>
<keyword evidence="4" id="KW-1185">Reference proteome</keyword>
<dbReference type="InterPro" id="IPR029058">
    <property type="entry name" value="AB_hydrolase_fold"/>
</dbReference>
<dbReference type="GeneID" id="42775231"/>
<dbReference type="AlphaFoldDB" id="A0A174X2U0"/>
<dbReference type="InterPro" id="IPR050300">
    <property type="entry name" value="GDXG_lipolytic_enzyme"/>
</dbReference>
<protein>
    <submittedName>
        <fullName evidence="3">Lipase</fullName>
    </submittedName>
</protein>
<name>A0A174X2U0_9CLOT</name>
<dbReference type="SUPFAM" id="SSF53474">
    <property type="entry name" value="alpha/beta-Hydrolases"/>
    <property type="match status" value="1"/>
</dbReference>
<dbReference type="PANTHER" id="PTHR48081">
    <property type="entry name" value="AB HYDROLASE SUPERFAMILY PROTEIN C4A8.06C"/>
    <property type="match status" value="1"/>
</dbReference>
<dbReference type="eggNOG" id="COG0657">
    <property type="taxonomic scope" value="Bacteria"/>
</dbReference>
<dbReference type="OrthoDB" id="24847at2"/>
<dbReference type="PANTHER" id="PTHR48081:SF13">
    <property type="entry name" value="ALPHA_BETA HYDROLASE"/>
    <property type="match status" value="1"/>
</dbReference>
<evidence type="ECO:0000313" key="3">
    <source>
        <dbReference type="EMBL" id="OBY11127.1"/>
    </source>
</evidence>
<gene>
    <name evidence="3" type="ORF">CP373A1_06425</name>
</gene>
<dbReference type="Proteomes" id="UP000092714">
    <property type="component" value="Unassembled WGS sequence"/>
</dbReference>
<dbReference type="RefSeq" id="WP_027097395.1">
    <property type="nucleotide sequence ID" value="NZ_CABJAZ010000004.1"/>
</dbReference>
<dbReference type="Pfam" id="PF20434">
    <property type="entry name" value="BD-FAE"/>
    <property type="match status" value="1"/>
</dbReference>
<keyword evidence="1" id="KW-0378">Hydrolase</keyword>
<accession>A0A174X2U0</accession>
<reference evidence="3 4" key="1">
    <citation type="submission" date="2016-06" db="EMBL/GenBank/DDBJ databases">
        <authorList>
            <person name="Kjaerup R.B."/>
            <person name="Dalgaard T.S."/>
            <person name="Juul-Madsen H.R."/>
        </authorList>
    </citation>
    <scope>NUCLEOTIDE SEQUENCE [LARGE SCALE GENOMIC DNA]</scope>
    <source>
        <strain evidence="3 4">373-A1</strain>
    </source>
</reference>